<evidence type="ECO:0000256" key="1">
    <source>
        <dbReference type="SAM" id="MobiDB-lite"/>
    </source>
</evidence>
<reference evidence="2" key="1">
    <citation type="submission" date="2015-11" db="EMBL/GenBank/DDBJ databases">
        <title>De novo transcriptome assembly of four potential Pierce s Disease insect vectors from Arizona vineyards.</title>
        <authorList>
            <person name="Tassone E.E."/>
        </authorList>
    </citation>
    <scope>NUCLEOTIDE SEQUENCE</scope>
</reference>
<accession>A0A1B6FT81</accession>
<proteinExistence type="predicted"/>
<sequence length="123" mass="14397">EQYDQYEQQSAETYPAEEYVQQDVPGYNQNQVFDTEAYNQRKIPQEYQQTDIYPSDYQQPVEYGDDNYEHQSAQDLQQPVEGDNYIEQAQYGQGFEGEGGDQYAEGQYQGEPSVQEYPPAQYE</sequence>
<gene>
    <name evidence="2" type="ORF">g.6580</name>
</gene>
<protein>
    <submittedName>
        <fullName evidence="2">Uncharacterized protein</fullName>
    </submittedName>
</protein>
<dbReference type="EMBL" id="GECZ01016395">
    <property type="protein sequence ID" value="JAS53374.1"/>
    <property type="molecule type" value="Transcribed_RNA"/>
</dbReference>
<feature type="region of interest" description="Disordered" evidence="1">
    <location>
        <begin position="1"/>
        <end position="23"/>
    </location>
</feature>
<feature type="non-terminal residue" evidence="2">
    <location>
        <position position="1"/>
    </location>
</feature>
<feature type="compositionally biased region" description="Polar residues" evidence="1">
    <location>
        <begin position="1"/>
        <end position="12"/>
    </location>
</feature>
<feature type="region of interest" description="Disordered" evidence="1">
    <location>
        <begin position="43"/>
        <end position="123"/>
    </location>
</feature>
<name>A0A1B6FT81_9HEMI</name>
<feature type="compositionally biased region" description="Polar residues" evidence="1">
    <location>
        <begin position="46"/>
        <end position="58"/>
    </location>
</feature>
<organism evidence="2">
    <name type="scientific">Cuerna arida</name>
    <dbReference type="NCBI Taxonomy" id="1464854"/>
    <lineage>
        <taxon>Eukaryota</taxon>
        <taxon>Metazoa</taxon>
        <taxon>Ecdysozoa</taxon>
        <taxon>Arthropoda</taxon>
        <taxon>Hexapoda</taxon>
        <taxon>Insecta</taxon>
        <taxon>Pterygota</taxon>
        <taxon>Neoptera</taxon>
        <taxon>Paraneoptera</taxon>
        <taxon>Hemiptera</taxon>
        <taxon>Auchenorrhyncha</taxon>
        <taxon>Membracoidea</taxon>
        <taxon>Cicadellidae</taxon>
        <taxon>Cicadellinae</taxon>
        <taxon>Proconiini</taxon>
        <taxon>Cuerna</taxon>
    </lineage>
</organism>
<evidence type="ECO:0000313" key="2">
    <source>
        <dbReference type="EMBL" id="JAS53374.1"/>
    </source>
</evidence>
<dbReference type="AlphaFoldDB" id="A0A1B6FT81"/>
<feature type="non-terminal residue" evidence="2">
    <location>
        <position position="123"/>
    </location>
</feature>